<protein>
    <submittedName>
        <fullName evidence="3">ATP-grasp domain-containing protein</fullName>
    </submittedName>
</protein>
<gene>
    <name evidence="3" type="ORF">HKT17_07025</name>
</gene>
<dbReference type="InterPro" id="IPR044019">
    <property type="entry name" value="Cyanophycin_syn_N"/>
</dbReference>
<dbReference type="Pfam" id="PF18921">
    <property type="entry name" value="Cyanophycin_syn"/>
    <property type="match status" value="1"/>
</dbReference>
<dbReference type="PANTHER" id="PTHR21621:SF0">
    <property type="entry name" value="BETA-CITRYLGLUTAMATE SYNTHASE B-RELATED"/>
    <property type="match status" value="1"/>
</dbReference>
<sequence>MTQKRLVILRTMWLDGPNIWTYRSCIEALVDIQELEQFPSNLLPGFYERLTALLPGLVDHRCGIGEPGGFLLRVREGTYAAHMLEHIVIELHTQAGLEVGFGKARMTSKEGVYKMVFRTPDPVVGMACLEAGVRLLHAAIEGAEYDLQAELKVIKHHCDMHGLGPSTQHILDAAYERRIPIVRLNDGNLVQLGHGNKQQRIWTAETSKTSAIAEGIAADKDLCKELLAQCGVPVPEGEMAKSPEHAWEIAQDIGVPVVVKPVDGNWGRGVSLELTKEEDVKTAWPLADKESYTGVIVEKFIRGTEHRVLVVNYQVAAVSRGELVHVVGDGKSTLQELCNQQINTDPRRGESEIFPLRPVNVEKNPAVFLEVQRQGYTASSVIGDGVKVLIERNSNASEDVTDLIHPEIARLCCMAARVVGLDVAGIDLVCEHIDQSPKGQSLAVVEVNAGPGLLMHIKPAKGQARNVGKPIIESLFPGDANGRIPTISYSGGLEIEGFGPELTEILEDQGHKVGLACDQGLLMNGRTINKAPSANWQSGRNCLINKNLDTLVMQVKASTILSEGLPYDRASLAVITSLGAMDGLDEWDILTKEQHFNVMRTVVDLVLGSGHAVVNADEVSLLPLKDLCDGKVIWISSTADNPIVAEHVKNGGMAVVYQGESIHFMGSRAEAEQRSPIPLKQPPVSLTKTLALAAAGWAMDVPHHLLRADLRQRY</sequence>
<dbReference type="Gene3D" id="3.30.470.20">
    <property type="entry name" value="ATP-grasp fold, B domain"/>
    <property type="match status" value="2"/>
</dbReference>
<dbReference type="Gene3D" id="3.40.1190.10">
    <property type="entry name" value="Mur-like, catalytic domain"/>
    <property type="match status" value="1"/>
</dbReference>
<evidence type="ECO:0000313" key="4">
    <source>
        <dbReference type="Proteomes" id="UP000501130"/>
    </source>
</evidence>
<dbReference type="SUPFAM" id="SSF53623">
    <property type="entry name" value="MurD-like peptide ligases, catalytic domain"/>
    <property type="match status" value="1"/>
</dbReference>
<accession>A0ABX6N634</accession>
<keyword evidence="4" id="KW-1185">Reference proteome</keyword>
<dbReference type="EMBL" id="CP053084">
    <property type="protein sequence ID" value="QJR29481.1"/>
    <property type="molecule type" value="Genomic_DNA"/>
</dbReference>
<keyword evidence="1" id="KW-0067">ATP-binding</keyword>
<dbReference type="Pfam" id="PF02786">
    <property type="entry name" value="CPSase_L_D2"/>
    <property type="match status" value="1"/>
</dbReference>
<dbReference type="InterPro" id="IPR036565">
    <property type="entry name" value="Mur-like_cat_sf"/>
</dbReference>
<evidence type="ECO:0000256" key="1">
    <source>
        <dbReference type="PROSITE-ProRule" id="PRU00409"/>
    </source>
</evidence>
<dbReference type="PROSITE" id="PS50975">
    <property type="entry name" value="ATP_GRASP"/>
    <property type="match status" value="1"/>
</dbReference>
<dbReference type="PANTHER" id="PTHR21621">
    <property type="entry name" value="RIBOSOMAL PROTEIN S6 MODIFICATION PROTEIN"/>
    <property type="match status" value="1"/>
</dbReference>
<dbReference type="InterPro" id="IPR011761">
    <property type="entry name" value="ATP-grasp"/>
</dbReference>
<dbReference type="InterPro" id="IPR005479">
    <property type="entry name" value="CPAse_ATP-bd"/>
</dbReference>
<dbReference type="Proteomes" id="UP000501130">
    <property type="component" value="Chromosome"/>
</dbReference>
<organism evidence="3 4">
    <name type="scientific">Limnobacter profundi</name>
    <dbReference type="NCBI Taxonomy" id="2732163"/>
    <lineage>
        <taxon>Bacteria</taxon>
        <taxon>Pseudomonadati</taxon>
        <taxon>Pseudomonadota</taxon>
        <taxon>Betaproteobacteria</taxon>
        <taxon>Burkholderiales</taxon>
        <taxon>Burkholderiaceae</taxon>
        <taxon>Limnobacter</taxon>
    </lineage>
</organism>
<evidence type="ECO:0000313" key="3">
    <source>
        <dbReference type="EMBL" id="QJR29481.1"/>
    </source>
</evidence>
<feature type="domain" description="ATP-grasp" evidence="2">
    <location>
        <begin position="224"/>
        <end position="476"/>
    </location>
</feature>
<proteinExistence type="predicted"/>
<evidence type="ECO:0000259" key="2">
    <source>
        <dbReference type="PROSITE" id="PS50975"/>
    </source>
</evidence>
<name>A0ABX6N634_9BURK</name>
<keyword evidence="1" id="KW-0547">Nucleotide-binding</keyword>
<reference evidence="3 4" key="1">
    <citation type="submission" date="2020-05" db="EMBL/GenBank/DDBJ databases">
        <title>Compete genome of Limnobacter sp. SAORIC-580.</title>
        <authorList>
            <person name="Song J."/>
            <person name="Cho J.-C."/>
        </authorList>
    </citation>
    <scope>NUCLEOTIDE SEQUENCE [LARGE SCALE GENOMIC DNA]</scope>
    <source>
        <strain evidence="3 4">SAORIC-580</strain>
    </source>
</reference>
<dbReference type="SUPFAM" id="SSF56059">
    <property type="entry name" value="Glutathione synthetase ATP-binding domain-like"/>
    <property type="match status" value="1"/>
</dbReference>